<proteinExistence type="inferred from homology"/>
<evidence type="ECO:0000256" key="5">
    <source>
        <dbReference type="ARBA" id="ARBA00022670"/>
    </source>
</evidence>
<evidence type="ECO:0000256" key="6">
    <source>
        <dbReference type="ARBA" id="ARBA00022723"/>
    </source>
</evidence>
<dbReference type="Gene3D" id="3.90.230.10">
    <property type="entry name" value="Creatinase/methionine aminopeptidase superfamily"/>
    <property type="match status" value="1"/>
</dbReference>
<accession>A0ABS9KKT7</accession>
<keyword evidence="13" id="KW-1185">Reference proteome</keyword>
<dbReference type="PANTHER" id="PTHR43226:SF4">
    <property type="entry name" value="XAA-PRO AMINOPEPTIDASE 3"/>
    <property type="match status" value="1"/>
</dbReference>
<dbReference type="Pfam" id="PF05195">
    <property type="entry name" value="AMP_N"/>
    <property type="match status" value="1"/>
</dbReference>
<evidence type="ECO:0000313" key="12">
    <source>
        <dbReference type="EMBL" id="MCG2612937.1"/>
    </source>
</evidence>
<name>A0ABS9KKT7_9BACT</name>
<dbReference type="InterPro" id="IPR036005">
    <property type="entry name" value="Creatinase/aminopeptidase-like"/>
</dbReference>
<dbReference type="RefSeq" id="WP_237868163.1">
    <property type="nucleotide sequence ID" value="NZ_JAKLTR010000001.1"/>
</dbReference>
<comment type="catalytic activity">
    <reaction evidence="1">
        <text>Release of any N-terminal amino acid, including proline, that is linked to proline, even from a dipeptide or tripeptide.</text>
        <dbReference type="EC" id="3.4.11.9"/>
    </reaction>
</comment>
<feature type="domain" description="Aminopeptidase P N-terminal" evidence="11">
    <location>
        <begin position="6"/>
        <end position="138"/>
    </location>
</feature>
<evidence type="ECO:0000256" key="7">
    <source>
        <dbReference type="ARBA" id="ARBA00022801"/>
    </source>
</evidence>
<dbReference type="SUPFAM" id="SSF55920">
    <property type="entry name" value="Creatinase/aminopeptidase"/>
    <property type="match status" value="1"/>
</dbReference>
<evidence type="ECO:0000313" key="13">
    <source>
        <dbReference type="Proteomes" id="UP001165367"/>
    </source>
</evidence>
<dbReference type="PANTHER" id="PTHR43226">
    <property type="entry name" value="XAA-PRO AMINOPEPTIDASE 3"/>
    <property type="match status" value="1"/>
</dbReference>
<organism evidence="12 13">
    <name type="scientific">Terrimonas ginsenosidimutans</name>
    <dbReference type="NCBI Taxonomy" id="2908004"/>
    <lineage>
        <taxon>Bacteria</taxon>
        <taxon>Pseudomonadati</taxon>
        <taxon>Bacteroidota</taxon>
        <taxon>Chitinophagia</taxon>
        <taxon>Chitinophagales</taxon>
        <taxon>Chitinophagaceae</taxon>
        <taxon>Terrimonas</taxon>
    </lineage>
</organism>
<protein>
    <recommendedName>
        <fullName evidence="4">Xaa-Pro aminopeptidase</fullName>
        <ecNumber evidence="4">3.4.11.9</ecNumber>
    </recommendedName>
</protein>
<evidence type="ECO:0000256" key="10">
    <source>
        <dbReference type="RuleBase" id="RU000590"/>
    </source>
</evidence>
<reference evidence="12" key="1">
    <citation type="submission" date="2022-01" db="EMBL/GenBank/DDBJ databases">
        <authorList>
            <person name="Jo J.-H."/>
            <person name="Im W.-T."/>
        </authorList>
    </citation>
    <scope>NUCLEOTIDE SEQUENCE</scope>
    <source>
        <strain evidence="12">NA20</strain>
    </source>
</reference>
<evidence type="ECO:0000256" key="9">
    <source>
        <dbReference type="ARBA" id="ARBA00023211"/>
    </source>
</evidence>
<dbReference type="PROSITE" id="PS00491">
    <property type="entry name" value="PROLINE_PEPTIDASE"/>
    <property type="match status" value="1"/>
</dbReference>
<keyword evidence="8" id="KW-0482">Metalloprotease</keyword>
<comment type="similarity">
    <text evidence="3 10">Belongs to the peptidase M24B family.</text>
</comment>
<evidence type="ECO:0000256" key="8">
    <source>
        <dbReference type="ARBA" id="ARBA00023049"/>
    </source>
</evidence>
<dbReference type="InterPro" id="IPR052433">
    <property type="entry name" value="X-Pro_dipept-like"/>
</dbReference>
<comment type="caution">
    <text evidence="12">The sequence shown here is derived from an EMBL/GenBank/DDBJ whole genome shotgun (WGS) entry which is preliminary data.</text>
</comment>
<comment type="cofactor">
    <cofactor evidence="2">
        <name>Mn(2+)</name>
        <dbReference type="ChEBI" id="CHEBI:29035"/>
    </cofactor>
</comment>
<dbReference type="Proteomes" id="UP001165367">
    <property type="component" value="Unassembled WGS sequence"/>
</dbReference>
<dbReference type="CDD" id="cd01087">
    <property type="entry name" value="Prolidase"/>
    <property type="match status" value="1"/>
</dbReference>
<dbReference type="Pfam" id="PF00557">
    <property type="entry name" value="Peptidase_M24"/>
    <property type="match status" value="1"/>
</dbReference>
<sequence>MKFNLFPAETYSSRRQQLATAVNKGLILLPGNTESSMNYKDNQYPFRQDSSFLYYAGLDIPGLVLIIDTDNGTTTLFGNELSMDDIIWTGPLPSLQEQAAAVGITSIQPLSQVGSVLSKARDKKQTIHILDPYRGDTAIQLSEWLGVNTPALASFVSEPLIRAIVQQREIKETAEVSELHEANSISADMHVAGMELTREGLYEYEIAARVESIALSGNGRLAYPIILSVNGQTLHNHYHGNKLDSGRMILCDAGAENGKHYAGDLTRTFPVAKRFSVQQKEVYEVVLDSMNHAISLLRPGITFREVHKQAAIWIVAGLKNIGLINGDVNEAVEAGVHTLFFPHGLGHMIGLDVHDMENLGENFVGYTDTMHRSKEFGWKSLRLAKELKQGFVLTIEPGIYFIPELIAKWSSEKKLEEFINYKSLESYLSFGGIRIEDNFLITADGSQKLGKHLAKTVKELEELRG</sequence>
<keyword evidence="9" id="KW-0464">Manganese</keyword>
<dbReference type="EC" id="3.4.11.9" evidence="4"/>
<dbReference type="Gene3D" id="3.40.350.10">
    <property type="entry name" value="Creatinase/prolidase N-terminal domain"/>
    <property type="match status" value="1"/>
</dbReference>
<dbReference type="SMART" id="SM01011">
    <property type="entry name" value="AMP_N"/>
    <property type="match status" value="1"/>
</dbReference>
<keyword evidence="5" id="KW-0645">Protease</keyword>
<evidence type="ECO:0000256" key="3">
    <source>
        <dbReference type="ARBA" id="ARBA00008766"/>
    </source>
</evidence>
<keyword evidence="7" id="KW-0378">Hydrolase</keyword>
<evidence type="ECO:0000256" key="4">
    <source>
        <dbReference type="ARBA" id="ARBA00012574"/>
    </source>
</evidence>
<evidence type="ECO:0000259" key="11">
    <source>
        <dbReference type="SMART" id="SM01011"/>
    </source>
</evidence>
<dbReference type="InterPro" id="IPR001131">
    <property type="entry name" value="Peptidase_M24B_aminopep-P_CS"/>
</dbReference>
<gene>
    <name evidence="12" type="ORF">LZZ85_01555</name>
</gene>
<dbReference type="EMBL" id="JAKLTR010000001">
    <property type="protein sequence ID" value="MCG2612937.1"/>
    <property type="molecule type" value="Genomic_DNA"/>
</dbReference>
<keyword evidence="12" id="KW-0031">Aminopeptidase</keyword>
<dbReference type="GO" id="GO:0004177">
    <property type="term" value="F:aminopeptidase activity"/>
    <property type="evidence" value="ECO:0007669"/>
    <property type="project" value="UniProtKB-KW"/>
</dbReference>
<evidence type="ECO:0000256" key="1">
    <source>
        <dbReference type="ARBA" id="ARBA00001424"/>
    </source>
</evidence>
<keyword evidence="6 10" id="KW-0479">Metal-binding</keyword>
<dbReference type="InterPro" id="IPR029149">
    <property type="entry name" value="Creatin/AminoP/Spt16_N"/>
</dbReference>
<evidence type="ECO:0000256" key="2">
    <source>
        <dbReference type="ARBA" id="ARBA00001936"/>
    </source>
</evidence>
<dbReference type="InterPro" id="IPR000994">
    <property type="entry name" value="Pept_M24"/>
</dbReference>
<dbReference type="InterPro" id="IPR007865">
    <property type="entry name" value="Aminopep_P_N"/>
</dbReference>
<dbReference type="SUPFAM" id="SSF53092">
    <property type="entry name" value="Creatinase/prolidase N-terminal domain"/>
    <property type="match status" value="1"/>
</dbReference>